<comment type="catalytic activity">
    <reaction evidence="7 8">
        <text>DNA(n) + a 2'-deoxyribonucleoside 5'-triphosphate = DNA(n+1) + diphosphate</text>
        <dbReference type="Rhea" id="RHEA:22508"/>
        <dbReference type="Rhea" id="RHEA-COMP:17339"/>
        <dbReference type="Rhea" id="RHEA-COMP:17340"/>
        <dbReference type="ChEBI" id="CHEBI:33019"/>
        <dbReference type="ChEBI" id="CHEBI:61560"/>
        <dbReference type="ChEBI" id="CHEBI:173112"/>
        <dbReference type="EC" id="2.7.7.7"/>
    </reaction>
</comment>
<comment type="caution">
    <text evidence="10">The sequence shown here is derived from an EMBL/GenBank/DDBJ whole genome shotgun (WGS) entry which is preliminary data.</text>
</comment>
<dbReference type="PANTHER" id="PTHR11669">
    <property type="entry name" value="REPLICATION FACTOR C / DNA POLYMERASE III GAMMA-TAU SUBUNIT"/>
    <property type="match status" value="1"/>
</dbReference>
<evidence type="ECO:0000256" key="8">
    <source>
        <dbReference type="RuleBase" id="RU364063"/>
    </source>
</evidence>
<evidence type="ECO:0000313" key="11">
    <source>
        <dbReference type="Proteomes" id="UP000177080"/>
    </source>
</evidence>
<dbReference type="SMART" id="SM00382">
    <property type="entry name" value="AAA"/>
    <property type="match status" value="1"/>
</dbReference>
<dbReference type="InterPro" id="IPR045085">
    <property type="entry name" value="HLD_clamp_pol_III_gamma_tau"/>
</dbReference>
<dbReference type="NCBIfam" id="TIGR02397">
    <property type="entry name" value="dnaX_nterm"/>
    <property type="match status" value="1"/>
</dbReference>
<evidence type="ECO:0000256" key="5">
    <source>
        <dbReference type="ARBA" id="ARBA00022840"/>
    </source>
</evidence>
<dbReference type="Gene3D" id="3.40.50.300">
    <property type="entry name" value="P-loop containing nucleotide triphosphate hydrolases"/>
    <property type="match status" value="1"/>
</dbReference>
<evidence type="ECO:0000256" key="2">
    <source>
        <dbReference type="ARBA" id="ARBA00022723"/>
    </source>
</evidence>
<evidence type="ECO:0000256" key="1">
    <source>
        <dbReference type="ARBA" id="ARBA00006360"/>
    </source>
</evidence>
<protein>
    <recommendedName>
        <fullName evidence="8">DNA polymerase III subunit gamma/tau</fullName>
        <ecNumber evidence="8">2.7.7.7</ecNumber>
    </recommendedName>
</protein>
<sequence>MWPMTLYLKYRPQTVPELDLKAVRESLGKTLSNKDLPAGRQSLPHAWLFSGPRGVGKTSAARVLAKYINCRGKEKPCNKCDLCLGITAGACPDVVEIDAASNRGIDEIRQLREGVGLAPMQAKFKVYIIDEVHMLTSEAANALLKTLEEPPPHVMFVLCTTEAEKLPETVISRCTRVVFSKPSLEEIVEKLKRVAGEEKLKVDHGQLILIAKAARGSFRDAIKMLEQVMLGGKLDEIEGAGEFLEMGTDEALAYVNKLAERGVNLRTFVEKCVEELREKLLETKDVSLISKIEELERAYGRMKDAAVPQLPLEIFVIERAGESKSIRAGGEKKSEGPTIKKQEPVVGGNLGGHMLDDVLSHWPEVMKAVRPKNHSVEALLRSTKPVGFDGRDLILEAFYEFHKKQLETERCRVIVEQTVSEVLGVDVVALKMQLGHGSTVAKATGGDGGEELVKAAEEIFKR</sequence>
<dbReference type="GO" id="GO:0003887">
    <property type="term" value="F:DNA-directed DNA polymerase activity"/>
    <property type="evidence" value="ECO:0007669"/>
    <property type="project" value="UniProtKB-KW"/>
</dbReference>
<comment type="similarity">
    <text evidence="1 8">Belongs to the DnaX/STICHEL family.</text>
</comment>
<gene>
    <name evidence="8" type="primary">dnaX</name>
    <name evidence="10" type="ORF">A2989_03235</name>
</gene>
<evidence type="ECO:0000313" key="10">
    <source>
        <dbReference type="EMBL" id="OGD03668.1"/>
    </source>
</evidence>
<keyword evidence="8" id="KW-0235">DNA replication</keyword>
<dbReference type="PRINTS" id="PR00300">
    <property type="entry name" value="CLPPROTEASEA"/>
</dbReference>
<dbReference type="PANTHER" id="PTHR11669:SF0">
    <property type="entry name" value="PROTEIN STICHEL-LIKE 2"/>
    <property type="match status" value="1"/>
</dbReference>
<dbReference type="InterPro" id="IPR050238">
    <property type="entry name" value="DNA_Rep/Repair_Clamp_Loader"/>
</dbReference>
<dbReference type="InterPro" id="IPR012763">
    <property type="entry name" value="DNA_pol_III_sug/sutau_N"/>
</dbReference>
<dbReference type="Pfam" id="PF13177">
    <property type="entry name" value="DNA_pol3_delta2"/>
    <property type="match status" value="1"/>
</dbReference>
<dbReference type="CDD" id="cd00009">
    <property type="entry name" value="AAA"/>
    <property type="match status" value="1"/>
</dbReference>
<evidence type="ECO:0000256" key="3">
    <source>
        <dbReference type="ARBA" id="ARBA00022741"/>
    </source>
</evidence>
<keyword evidence="6 8" id="KW-0239">DNA-directed DNA polymerase</keyword>
<dbReference type="GO" id="GO:0046872">
    <property type="term" value="F:metal ion binding"/>
    <property type="evidence" value="ECO:0007669"/>
    <property type="project" value="UniProtKB-KW"/>
</dbReference>
<dbReference type="GO" id="GO:0006261">
    <property type="term" value="P:DNA-templated DNA replication"/>
    <property type="evidence" value="ECO:0007669"/>
    <property type="project" value="TreeGrafter"/>
</dbReference>
<reference evidence="10 11" key="1">
    <citation type="journal article" date="2016" name="Nat. Commun.">
        <title>Thousands of microbial genomes shed light on interconnected biogeochemical processes in an aquifer system.</title>
        <authorList>
            <person name="Anantharaman K."/>
            <person name="Brown C.T."/>
            <person name="Hug L.A."/>
            <person name="Sharon I."/>
            <person name="Castelle C.J."/>
            <person name="Probst A.J."/>
            <person name="Thomas B.C."/>
            <person name="Singh A."/>
            <person name="Wilkins M.J."/>
            <person name="Karaoz U."/>
            <person name="Brodie E.L."/>
            <person name="Williams K.H."/>
            <person name="Hubbard S.S."/>
            <person name="Banfield J.F."/>
        </authorList>
    </citation>
    <scope>NUCLEOTIDE SEQUENCE [LARGE SCALE GENOMIC DNA]</scope>
</reference>
<keyword evidence="5 8" id="KW-0067">ATP-binding</keyword>
<dbReference type="Gene3D" id="1.10.8.60">
    <property type="match status" value="1"/>
</dbReference>
<comment type="function">
    <text evidence="8">DNA polymerase III is a complex, multichain enzyme responsible for most of the replicative synthesis in bacteria. This DNA polymerase also exhibits 3' to 5' exonuclease activity.</text>
</comment>
<dbReference type="InterPro" id="IPR001270">
    <property type="entry name" value="ClpA/B"/>
</dbReference>
<evidence type="ECO:0000256" key="4">
    <source>
        <dbReference type="ARBA" id="ARBA00022833"/>
    </source>
</evidence>
<dbReference type="SUPFAM" id="SSF52540">
    <property type="entry name" value="P-loop containing nucleoside triphosphate hydrolases"/>
    <property type="match status" value="1"/>
</dbReference>
<dbReference type="Pfam" id="PF20964">
    <property type="entry name" value="DnaX_C"/>
    <property type="match status" value="1"/>
</dbReference>
<dbReference type="STRING" id="1797259.A2989_03235"/>
<feature type="domain" description="AAA+ ATPase" evidence="9">
    <location>
        <begin position="43"/>
        <end position="183"/>
    </location>
</feature>
<dbReference type="EMBL" id="MEXN01000005">
    <property type="protein sequence ID" value="OGD03668.1"/>
    <property type="molecule type" value="Genomic_DNA"/>
</dbReference>
<name>A0A1F4ZBU5_9BACT</name>
<evidence type="ECO:0000259" key="9">
    <source>
        <dbReference type="SMART" id="SM00382"/>
    </source>
</evidence>
<dbReference type="InterPro" id="IPR027417">
    <property type="entry name" value="P-loop_NTPase"/>
</dbReference>
<organism evidence="10 11">
    <name type="scientific">Candidatus Amesbacteria bacterium RIFCSPLOWO2_01_FULL_48_25</name>
    <dbReference type="NCBI Taxonomy" id="1797259"/>
    <lineage>
        <taxon>Bacteria</taxon>
        <taxon>Candidatus Amesiibacteriota</taxon>
    </lineage>
</organism>
<dbReference type="Proteomes" id="UP000177080">
    <property type="component" value="Unassembled WGS sequence"/>
</dbReference>
<keyword evidence="8" id="KW-0548">Nucleotidyltransferase</keyword>
<evidence type="ECO:0000256" key="7">
    <source>
        <dbReference type="ARBA" id="ARBA00049244"/>
    </source>
</evidence>
<dbReference type="Pfam" id="PF22608">
    <property type="entry name" value="DNAX_ATPase_lid"/>
    <property type="match status" value="1"/>
</dbReference>
<accession>A0A1F4ZBU5</accession>
<comment type="subunit">
    <text evidence="8">DNA polymerase III contains a core (composed of alpha, epsilon and theta chains) that associates with a tau subunit. This core dimerizes to form the POLIII' complex. PolIII' associates with the gamma complex (composed of gamma, delta, delta', psi and chi chains) and with the beta chain to form the complete DNA polymerase III complex.</text>
</comment>
<evidence type="ECO:0000256" key="6">
    <source>
        <dbReference type="ARBA" id="ARBA00022932"/>
    </source>
</evidence>
<dbReference type="EC" id="2.7.7.7" evidence="8"/>
<keyword evidence="8" id="KW-0808">Transferase</keyword>
<keyword evidence="2" id="KW-0479">Metal-binding</keyword>
<dbReference type="GO" id="GO:0005524">
    <property type="term" value="F:ATP binding"/>
    <property type="evidence" value="ECO:0007669"/>
    <property type="project" value="UniProtKB-KW"/>
</dbReference>
<dbReference type="AlphaFoldDB" id="A0A1F4ZBU5"/>
<dbReference type="GO" id="GO:0009360">
    <property type="term" value="C:DNA polymerase III complex"/>
    <property type="evidence" value="ECO:0007669"/>
    <property type="project" value="InterPro"/>
</dbReference>
<keyword evidence="3 8" id="KW-0547">Nucleotide-binding</keyword>
<keyword evidence="4" id="KW-0862">Zinc</keyword>
<dbReference type="InterPro" id="IPR048448">
    <property type="entry name" value="DnaX-like_C"/>
</dbReference>
<proteinExistence type="inferred from homology"/>
<dbReference type="InterPro" id="IPR003593">
    <property type="entry name" value="AAA+_ATPase"/>
</dbReference>